<comment type="caution">
    <text evidence="4">The sequence shown here is derived from an EMBL/GenBank/DDBJ whole genome shotgun (WGS) entry which is preliminary data.</text>
</comment>
<dbReference type="InterPro" id="IPR001789">
    <property type="entry name" value="Sig_transdc_resp-reg_receiver"/>
</dbReference>
<dbReference type="InterPro" id="IPR050595">
    <property type="entry name" value="Bact_response_regulator"/>
</dbReference>
<sequence>MDDRDPFAPLRFPSAARPLLGLTVLLVEDSRFASEAMRLLCMRSGARIRRADCLRSARRHLQVYRPSVLIVDVGLPDGSGAELIAEAAQTIPRIGLIMGISGNDQSRDACLAAGADGFLEKPLRSIAFFQELILSHLPQDHQPPTPRVLHDETISPDTTAYRDDIAHVAHLLSAAEDDSVLDYVTQFLEGVAVLAGDTPLRAANQSVVAARAAGQPLRSDLAHLAGLLQDRIADRVAI</sequence>
<feature type="domain" description="Response regulatory" evidence="3">
    <location>
        <begin position="23"/>
        <end position="136"/>
    </location>
</feature>
<gene>
    <name evidence="4" type="ORF">ACFQ3C_17000</name>
</gene>
<dbReference type="Pfam" id="PF00072">
    <property type="entry name" value="Response_reg"/>
    <property type="match status" value="1"/>
</dbReference>
<dbReference type="SUPFAM" id="SSF52172">
    <property type="entry name" value="CheY-like"/>
    <property type="match status" value="1"/>
</dbReference>
<feature type="modified residue" description="4-aspartylphosphate" evidence="2">
    <location>
        <position position="72"/>
    </location>
</feature>
<organism evidence="4 5">
    <name type="scientific">Seohaeicola saemankumensis</name>
    <dbReference type="NCBI Taxonomy" id="481181"/>
    <lineage>
        <taxon>Bacteria</taxon>
        <taxon>Pseudomonadati</taxon>
        <taxon>Pseudomonadota</taxon>
        <taxon>Alphaproteobacteria</taxon>
        <taxon>Rhodobacterales</taxon>
        <taxon>Roseobacteraceae</taxon>
        <taxon>Seohaeicola</taxon>
    </lineage>
</organism>
<evidence type="ECO:0000256" key="1">
    <source>
        <dbReference type="ARBA" id="ARBA00022553"/>
    </source>
</evidence>
<dbReference type="InterPro" id="IPR011006">
    <property type="entry name" value="CheY-like_superfamily"/>
</dbReference>
<evidence type="ECO:0000313" key="4">
    <source>
        <dbReference type="EMBL" id="MFD1196372.1"/>
    </source>
</evidence>
<keyword evidence="5" id="KW-1185">Reference proteome</keyword>
<protein>
    <submittedName>
        <fullName evidence="4">Response regulator</fullName>
    </submittedName>
</protein>
<dbReference type="PANTHER" id="PTHR44591">
    <property type="entry name" value="STRESS RESPONSE REGULATOR PROTEIN 1"/>
    <property type="match status" value="1"/>
</dbReference>
<proteinExistence type="predicted"/>
<accession>A0ABW3TI25</accession>
<dbReference type="PROSITE" id="PS50110">
    <property type="entry name" value="RESPONSE_REGULATORY"/>
    <property type="match status" value="1"/>
</dbReference>
<evidence type="ECO:0000259" key="3">
    <source>
        <dbReference type="PROSITE" id="PS50110"/>
    </source>
</evidence>
<dbReference type="PANTHER" id="PTHR44591:SF20">
    <property type="entry name" value="PROTEIN PILH"/>
    <property type="match status" value="1"/>
</dbReference>
<dbReference type="Proteomes" id="UP001597151">
    <property type="component" value="Unassembled WGS sequence"/>
</dbReference>
<dbReference type="CDD" id="cd00156">
    <property type="entry name" value="REC"/>
    <property type="match status" value="1"/>
</dbReference>
<dbReference type="RefSeq" id="WP_380794331.1">
    <property type="nucleotide sequence ID" value="NZ_JBHTKR010000007.1"/>
</dbReference>
<dbReference type="Gene3D" id="3.40.50.2300">
    <property type="match status" value="1"/>
</dbReference>
<reference evidence="5" key="1">
    <citation type="journal article" date="2019" name="Int. J. Syst. Evol. Microbiol.">
        <title>The Global Catalogue of Microorganisms (GCM) 10K type strain sequencing project: providing services to taxonomists for standard genome sequencing and annotation.</title>
        <authorList>
            <consortium name="The Broad Institute Genomics Platform"/>
            <consortium name="The Broad Institute Genome Sequencing Center for Infectious Disease"/>
            <person name="Wu L."/>
            <person name="Ma J."/>
        </authorList>
    </citation>
    <scope>NUCLEOTIDE SEQUENCE [LARGE SCALE GENOMIC DNA]</scope>
    <source>
        <strain evidence="5">CCUG 55328</strain>
    </source>
</reference>
<keyword evidence="1 2" id="KW-0597">Phosphoprotein</keyword>
<evidence type="ECO:0000313" key="5">
    <source>
        <dbReference type="Proteomes" id="UP001597151"/>
    </source>
</evidence>
<dbReference type="EMBL" id="JBHTKR010000007">
    <property type="protein sequence ID" value="MFD1196372.1"/>
    <property type="molecule type" value="Genomic_DNA"/>
</dbReference>
<evidence type="ECO:0000256" key="2">
    <source>
        <dbReference type="PROSITE-ProRule" id="PRU00169"/>
    </source>
</evidence>
<dbReference type="SMART" id="SM00448">
    <property type="entry name" value="REC"/>
    <property type="match status" value="1"/>
</dbReference>
<name>A0ABW3TI25_9RHOB</name>